<dbReference type="GO" id="GO:0005829">
    <property type="term" value="C:cytosol"/>
    <property type="evidence" value="ECO:0007669"/>
    <property type="project" value="TreeGrafter"/>
</dbReference>
<gene>
    <name evidence="4" type="ORF">SAMN05444267_100933</name>
</gene>
<dbReference type="Proteomes" id="UP000184364">
    <property type="component" value="Unassembled WGS sequence"/>
</dbReference>
<feature type="domain" description="4'-phosphopantetheinyl transferase" evidence="3">
    <location>
        <begin position="106"/>
        <end position="171"/>
    </location>
</feature>
<evidence type="ECO:0000313" key="5">
    <source>
        <dbReference type="Proteomes" id="UP000184364"/>
    </source>
</evidence>
<evidence type="ECO:0000256" key="1">
    <source>
        <dbReference type="ARBA" id="ARBA00010990"/>
    </source>
</evidence>
<dbReference type="InterPro" id="IPR008278">
    <property type="entry name" value="4-PPantetheinyl_Trfase_dom"/>
</dbReference>
<reference evidence="5" key="1">
    <citation type="submission" date="2016-11" db="EMBL/GenBank/DDBJ databases">
        <authorList>
            <person name="Varghese N."/>
            <person name="Submissions S."/>
        </authorList>
    </citation>
    <scope>NUCLEOTIDE SEQUENCE [LARGE SCALE GENOMIC DNA]</scope>
    <source>
        <strain evidence="5">DSM 26899</strain>
    </source>
</reference>
<dbReference type="PANTHER" id="PTHR12215">
    <property type="entry name" value="PHOSPHOPANTETHEINE TRANSFERASE"/>
    <property type="match status" value="1"/>
</dbReference>
<dbReference type="PANTHER" id="PTHR12215:SF10">
    <property type="entry name" value="L-AMINOADIPATE-SEMIALDEHYDE DEHYDROGENASE-PHOSPHOPANTETHEINYL TRANSFERASE"/>
    <property type="match status" value="1"/>
</dbReference>
<sequence>MEVWVAYSFLNKNNSERVDELFDELPVSIKQSVERYQDPNDRLARKISKLLLETLIRKSSPYQSFFWDLYQKDDFSKPYIKGSEFDFSSSHSKNLVVSCLSLKGKCGIDTEFIQPLNIEIYNNFLHLEERRFIKSHQNPQAAFYEIWIKKEASLKASGFGISKELGEIDAHQEKVIIEDDTYFTKPLFLSPDYINFIASDFRITDLHTEEIIF</sequence>
<dbReference type="GO" id="GO:0000287">
    <property type="term" value="F:magnesium ion binding"/>
    <property type="evidence" value="ECO:0007669"/>
    <property type="project" value="InterPro"/>
</dbReference>
<dbReference type="OrthoDB" id="9808281at2"/>
<keyword evidence="5" id="KW-1185">Reference proteome</keyword>
<accession>A0A1M6W9C9</accession>
<evidence type="ECO:0000259" key="3">
    <source>
        <dbReference type="Pfam" id="PF01648"/>
    </source>
</evidence>
<dbReference type="InterPro" id="IPR037143">
    <property type="entry name" value="4-PPantetheinyl_Trfase_dom_sf"/>
</dbReference>
<dbReference type="RefSeq" id="WP_139262600.1">
    <property type="nucleotide sequence ID" value="NZ_FRAV01000009.1"/>
</dbReference>
<comment type="similarity">
    <text evidence="1">Belongs to the P-Pant transferase superfamily. Gsp/Sfp/HetI/AcpT family.</text>
</comment>
<dbReference type="GO" id="GO:0019878">
    <property type="term" value="P:lysine biosynthetic process via aminoadipic acid"/>
    <property type="evidence" value="ECO:0007669"/>
    <property type="project" value="TreeGrafter"/>
</dbReference>
<dbReference type="EMBL" id="FRAV01000009">
    <property type="protein sequence ID" value="SHK90297.1"/>
    <property type="molecule type" value="Genomic_DNA"/>
</dbReference>
<dbReference type="InterPro" id="IPR050559">
    <property type="entry name" value="P-Pant_transferase_sf"/>
</dbReference>
<dbReference type="STRING" id="1302687.SAMN05444267_100933"/>
<dbReference type="Gene3D" id="3.90.470.20">
    <property type="entry name" value="4'-phosphopantetheinyl transferase domain"/>
    <property type="match status" value="2"/>
</dbReference>
<organism evidence="4 5">
    <name type="scientific">Chryseobacterium polytrichastri</name>
    <dbReference type="NCBI Taxonomy" id="1302687"/>
    <lineage>
        <taxon>Bacteria</taxon>
        <taxon>Pseudomonadati</taxon>
        <taxon>Bacteroidota</taxon>
        <taxon>Flavobacteriia</taxon>
        <taxon>Flavobacteriales</taxon>
        <taxon>Weeksellaceae</taxon>
        <taxon>Chryseobacterium group</taxon>
        <taxon>Chryseobacterium</taxon>
    </lineage>
</organism>
<dbReference type="Pfam" id="PF01648">
    <property type="entry name" value="ACPS"/>
    <property type="match status" value="1"/>
</dbReference>
<keyword evidence="2 4" id="KW-0808">Transferase</keyword>
<name>A0A1M6W9C9_9FLAO</name>
<dbReference type="SUPFAM" id="SSF56214">
    <property type="entry name" value="4'-phosphopantetheinyl transferase"/>
    <property type="match status" value="2"/>
</dbReference>
<evidence type="ECO:0000256" key="2">
    <source>
        <dbReference type="ARBA" id="ARBA00022679"/>
    </source>
</evidence>
<dbReference type="GO" id="GO:0008897">
    <property type="term" value="F:holo-[acyl-carrier-protein] synthase activity"/>
    <property type="evidence" value="ECO:0007669"/>
    <property type="project" value="InterPro"/>
</dbReference>
<proteinExistence type="inferred from homology"/>
<dbReference type="AlphaFoldDB" id="A0A1M6W9C9"/>
<protein>
    <submittedName>
        <fullName evidence="4">4'-phosphopantetheinyl transferase</fullName>
    </submittedName>
</protein>
<evidence type="ECO:0000313" key="4">
    <source>
        <dbReference type="EMBL" id="SHK90297.1"/>
    </source>
</evidence>